<keyword evidence="3 5" id="KW-0269">Exonuclease</keyword>
<protein>
    <submittedName>
        <fullName evidence="5">Exonuclease RNase T and DNA polymerase III</fullName>
    </submittedName>
</protein>
<organism evidence="5 6">
    <name type="scientific">Methylorubrum populi (strain ATCC BAA-705 / NCIMB 13946 / BJ001)</name>
    <name type="common">Methylobacterium populi</name>
    <dbReference type="NCBI Taxonomy" id="441620"/>
    <lineage>
        <taxon>Bacteria</taxon>
        <taxon>Pseudomonadati</taxon>
        <taxon>Pseudomonadota</taxon>
        <taxon>Alphaproteobacteria</taxon>
        <taxon>Hyphomicrobiales</taxon>
        <taxon>Methylobacteriaceae</taxon>
        <taxon>Methylorubrum</taxon>
    </lineage>
</organism>
<dbReference type="AlphaFoldDB" id="B1ZD08"/>
<keyword evidence="1" id="KW-0540">Nuclease</keyword>
<dbReference type="EMBL" id="CP001029">
    <property type="protein sequence ID" value="ACB80877.1"/>
    <property type="molecule type" value="Genomic_DNA"/>
</dbReference>
<dbReference type="InterPro" id="IPR036397">
    <property type="entry name" value="RNaseH_sf"/>
</dbReference>
<dbReference type="OrthoDB" id="280774at2"/>
<dbReference type="PANTHER" id="PTHR30231">
    <property type="entry name" value="DNA POLYMERASE III SUBUNIT EPSILON"/>
    <property type="match status" value="1"/>
</dbReference>
<feature type="domain" description="Exonuclease" evidence="4">
    <location>
        <begin position="1"/>
        <end position="185"/>
    </location>
</feature>
<evidence type="ECO:0000256" key="3">
    <source>
        <dbReference type="ARBA" id="ARBA00022839"/>
    </source>
</evidence>
<dbReference type="SMART" id="SM00479">
    <property type="entry name" value="EXOIII"/>
    <property type="match status" value="1"/>
</dbReference>
<dbReference type="eggNOG" id="COG0847">
    <property type="taxonomic scope" value="Bacteria"/>
</dbReference>
<accession>B1ZD08</accession>
<evidence type="ECO:0000313" key="6">
    <source>
        <dbReference type="Proteomes" id="UP000007136"/>
    </source>
</evidence>
<name>B1ZD08_METPB</name>
<dbReference type="Gene3D" id="3.30.420.10">
    <property type="entry name" value="Ribonuclease H-like superfamily/Ribonuclease H"/>
    <property type="match status" value="1"/>
</dbReference>
<dbReference type="PANTHER" id="PTHR30231:SF4">
    <property type="entry name" value="PROTEIN NEN2"/>
    <property type="match status" value="1"/>
</dbReference>
<dbReference type="HOGENOM" id="CLU_099444_1_0_5"/>
<evidence type="ECO:0000256" key="2">
    <source>
        <dbReference type="ARBA" id="ARBA00022801"/>
    </source>
</evidence>
<dbReference type="RefSeq" id="WP_012454599.1">
    <property type="nucleotide sequence ID" value="NC_010725.1"/>
</dbReference>
<keyword evidence="2" id="KW-0378">Hydrolase</keyword>
<dbReference type="Pfam" id="PF00929">
    <property type="entry name" value="RNase_T"/>
    <property type="match status" value="1"/>
</dbReference>
<dbReference type="Proteomes" id="UP000007136">
    <property type="component" value="Chromosome"/>
</dbReference>
<dbReference type="KEGG" id="mpo:Mpop_2722"/>
<evidence type="ECO:0000313" key="5">
    <source>
        <dbReference type="EMBL" id="ACB80877.1"/>
    </source>
</evidence>
<dbReference type="SUPFAM" id="SSF53098">
    <property type="entry name" value="Ribonuclease H-like"/>
    <property type="match status" value="1"/>
</dbReference>
<reference evidence="5" key="1">
    <citation type="submission" date="2008-04" db="EMBL/GenBank/DDBJ databases">
        <title>Complete sequence of chromosome of Methylobacterium populi BJ001.</title>
        <authorList>
            <consortium name="US DOE Joint Genome Institute"/>
            <person name="Copeland A."/>
            <person name="Lucas S."/>
            <person name="Lapidus A."/>
            <person name="Glavina del Rio T."/>
            <person name="Dalin E."/>
            <person name="Tice H."/>
            <person name="Bruce D."/>
            <person name="Goodwin L."/>
            <person name="Pitluck S."/>
            <person name="Chertkov O."/>
            <person name="Brettin T."/>
            <person name="Detter J.C."/>
            <person name="Han C."/>
            <person name="Kuske C.R."/>
            <person name="Schmutz J."/>
            <person name="Larimer F."/>
            <person name="Land M."/>
            <person name="Hauser L."/>
            <person name="Kyrpides N."/>
            <person name="Mikhailova N."/>
            <person name="Marx C."/>
            <person name="Richardson P."/>
        </authorList>
    </citation>
    <scope>NUCLEOTIDE SEQUENCE [LARGE SCALE GENOMIC DNA]</scope>
    <source>
        <strain evidence="5">BJ001</strain>
    </source>
</reference>
<dbReference type="InterPro" id="IPR013520">
    <property type="entry name" value="Ribonucl_H"/>
</dbReference>
<dbReference type="GO" id="GO:0003676">
    <property type="term" value="F:nucleic acid binding"/>
    <property type="evidence" value="ECO:0007669"/>
    <property type="project" value="InterPro"/>
</dbReference>
<dbReference type="GO" id="GO:0006259">
    <property type="term" value="P:DNA metabolic process"/>
    <property type="evidence" value="ECO:0007669"/>
    <property type="project" value="UniProtKB-ARBA"/>
</dbReference>
<dbReference type="GO" id="GO:0008408">
    <property type="term" value="F:3'-5' exonuclease activity"/>
    <property type="evidence" value="ECO:0007669"/>
    <property type="project" value="TreeGrafter"/>
</dbReference>
<proteinExistence type="predicted"/>
<evidence type="ECO:0000259" key="4">
    <source>
        <dbReference type="SMART" id="SM00479"/>
    </source>
</evidence>
<sequence>MILTFDVETSGLIIRDRPLDDPAQPRMVQLGFTVHTPDRRVVHSYSALIRPDGWEITPEAQRVHGFSTEDCGRWGVDSKVALLDLVSALKTARIAVAHNFANDAAIAQRELNILKAADEGFMRARLRRVCTMRTGAALVQDGKWPTLGRLHKLLAGHEHEGAHDALGDAQATARCFWGLVDRKVIEL</sequence>
<dbReference type="InterPro" id="IPR012337">
    <property type="entry name" value="RNaseH-like_sf"/>
</dbReference>
<dbReference type="CDD" id="cd06127">
    <property type="entry name" value="DEDDh"/>
    <property type="match status" value="1"/>
</dbReference>
<gene>
    <name evidence="5" type="ordered locus">Mpop_2722</name>
</gene>
<dbReference type="STRING" id="441620.Mpop_2722"/>
<evidence type="ECO:0000256" key="1">
    <source>
        <dbReference type="ARBA" id="ARBA00022722"/>
    </source>
</evidence>